<proteinExistence type="predicted"/>
<keyword evidence="2" id="KW-1185">Reference proteome</keyword>
<evidence type="ECO:0000313" key="1">
    <source>
        <dbReference type="EMBL" id="PBK87721.1"/>
    </source>
</evidence>
<dbReference type="InParanoid" id="A0A2H3CXG0"/>
<name>A0A2H3CXG0_ARMGA</name>
<organism evidence="1 2">
    <name type="scientific">Armillaria gallica</name>
    <name type="common">Bulbous honey fungus</name>
    <name type="synonym">Armillaria bulbosa</name>
    <dbReference type="NCBI Taxonomy" id="47427"/>
    <lineage>
        <taxon>Eukaryota</taxon>
        <taxon>Fungi</taxon>
        <taxon>Dikarya</taxon>
        <taxon>Basidiomycota</taxon>
        <taxon>Agaricomycotina</taxon>
        <taxon>Agaricomycetes</taxon>
        <taxon>Agaricomycetidae</taxon>
        <taxon>Agaricales</taxon>
        <taxon>Marasmiineae</taxon>
        <taxon>Physalacriaceae</taxon>
        <taxon>Armillaria</taxon>
    </lineage>
</organism>
<gene>
    <name evidence="1" type="ORF">ARMGADRAFT_1168451</name>
</gene>
<protein>
    <submittedName>
        <fullName evidence="1">Uncharacterized protein</fullName>
    </submittedName>
</protein>
<dbReference type="Proteomes" id="UP000217790">
    <property type="component" value="Unassembled WGS sequence"/>
</dbReference>
<accession>A0A2H3CXG0</accession>
<dbReference type="OrthoDB" id="10504349at2759"/>
<dbReference type="AlphaFoldDB" id="A0A2H3CXG0"/>
<sequence>MDEFAFLSLDRELAELAAQLEHSNAIEGPANAPPAMVVPVDGDRPINDYGSFCVVAWFNLAPKIIMVEPT</sequence>
<reference evidence="2" key="1">
    <citation type="journal article" date="2017" name="Nat. Ecol. Evol.">
        <title>Genome expansion and lineage-specific genetic innovations in the forest pathogenic fungi Armillaria.</title>
        <authorList>
            <person name="Sipos G."/>
            <person name="Prasanna A.N."/>
            <person name="Walter M.C."/>
            <person name="O'Connor E."/>
            <person name="Balint B."/>
            <person name="Krizsan K."/>
            <person name="Kiss B."/>
            <person name="Hess J."/>
            <person name="Varga T."/>
            <person name="Slot J."/>
            <person name="Riley R."/>
            <person name="Boka B."/>
            <person name="Rigling D."/>
            <person name="Barry K."/>
            <person name="Lee J."/>
            <person name="Mihaltcheva S."/>
            <person name="LaButti K."/>
            <person name="Lipzen A."/>
            <person name="Waldron R."/>
            <person name="Moloney N.M."/>
            <person name="Sperisen C."/>
            <person name="Kredics L."/>
            <person name="Vagvoelgyi C."/>
            <person name="Patrignani A."/>
            <person name="Fitzpatrick D."/>
            <person name="Nagy I."/>
            <person name="Doyle S."/>
            <person name="Anderson J.B."/>
            <person name="Grigoriev I.V."/>
            <person name="Gueldener U."/>
            <person name="Muensterkoetter M."/>
            <person name="Nagy L.G."/>
        </authorList>
    </citation>
    <scope>NUCLEOTIDE SEQUENCE [LARGE SCALE GENOMIC DNA]</scope>
    <source>
        <strain evidence="2">Ar21-2</strain>
    </source>
</reference>
<evidence type="ECO:0000313" key="2">
    <source>
        <dbReference type="Proteomes" id="UP000217790"/>
    </source>
</evidence>
<dbReference type="EMBL" id="KZ293677">
    <property type="protein sequence ID" value="PBK87721.1"/>
    <property type="molecule type" value="Genomic_DNA"/>
</dbReference>